<dbReference type="Proteomes" id="UP000031668">
    <property type="component" value="Unassembled WGS sequence"/>
</dbReference>
<evidence type="ECO:0000313" key="2">
    <source>
        <dbReference type="EMBL" id="KII72435.1"/>
    </source>
</evidence>
<dbReference type="AlphaFoldDB" id="A0A0C2N7W8"/>
<name>A0A0C2N7W8_THEKT</name>
<reference evidence="2 3" key="1">
    <citation type="journal article" date="2014" name="Genome Biol. Evol.">
        <title>The genome of the myxosporean Thelohanellus kitauei shows adaptations to nutrient acquisition within its fish host.</title>
        <authorList>
            <person name="Yang Y."/>
            <person name="Xiong J."/>
            <person name="Zhou Z."/>
            <person name="Huo F."/>
            <person name="Miao W."/>
            <person name="Ran C."/>
            <person name="Liu Y."/>
            <person name="Zhang J."/>
            <person name="Feng J."/>
            <person name="Wang M."/>
            <person name="Wang M."/>
            <person name="Wang L."/>
            <person name="Yao B."/>
        </authorList>
    </citation>
    <scope>NUCLEOTIDE SEQUENCE [LARGE SCALE GENOMIC DNA]</scope>
    <source>
        <strain evidence="2">Wuqing</strain>
    </source>
</reference>
<keyword evidence="3" id="KW-1185">Reference proteome</keyword>
<gene>
    <name evidence="2" type="ORF">RF11_08728</name>
</gene>
<feature type="transmembrane region" description="Helical" evidence="1">
    <location>
        <begin position="7"/>
        <end position="30"/>
    </location>
</feature>
<evidence type="ECO:0000313" key="3">
    <source>
        <dbReference type="Proteomes" id="UP000031668"/>
    </source>
</evidence>
<feature type="transmembrane region" description="Helical" evidence="1">
    <location>
        <begin position="50"/>
        <end position="75"/>
    </location>
</feature>
<keyword evidence="1" id="KW-0812">Transmembrane</keyword>
<accession>A0A0C2N7W8</accession>
<organism evidence="2 3">
    <name type="scientific">Thelohanellus kitauei</name>
    <name type="common">Myxosporean</name>
    <dbReference type="NCBI Taxonomy" id="669202"/>
    <lineage>
        <taxon>Eukaryota</taxon>
        <taxon>Metazoa</taxon>
        <taxon>Cnidaria</taxon>
        <taxon>Myxozoa</taxon>
        <taxon>Myxosporea</taxon>
        <taxon>Bivalvulida</taxon>
        <taxon>Platysporina</taxon>
        <taxon>Myxobolidae</taxon>
        <taxon>Thelohanellus</taxon>
    </lineage>
</organism>
<keyword evidence="1" id="KW-0472">Membrane</keyword>
<feature type="transmembrane region" description="Helical" evidence="1">
    <location>
        <begin position="135"/>
        <end position="155"/>
    </location>
</feature>
<feature type="transmembrane region" description="Helical" evidence="1">
    <location>
        <begin position="167"/>
        <end position="189"/>
    </location>
</feature>
<proteinExistence type="predicted"/>
<keyword evidence="1" id="KW-1133">Transmembrane helix</keyword>
<evidence type="ECO:0000256" key="1">
    <source>
        <dbReference type="SAM" id="Phobius"/>
    </source>
</evidence>
<comment type="caution">
    <text evidence="2">The sequence shown here is derived from an EMBL/GenBank/DDBJ whole genome shotgun (WGS) entry which is preliminary data.</text>
</comment>
<protein>
    <submittedName>
        <fullName evidence="2">Uncharacterized protein</fullName>
    </submittedName>
</protein>
<dbReference type="EMBL" id="JWZT01001227">
    <property type="protein sequence ID" value="KII72435.1"/>
    <property type="molecule type" value="Genomic_DNA"/>
</dbReference>
<sequence length="248" mass="28758">MNRYPKLLVMVSVCLNALIVFYSFMIINTFTHPTSNDTDRPWSERSNCSINKYLITVVLVLIYSQLLLSLIVCFYRCKKLEIETHSVSSLSIASYTWVTLSYVSDDCNRFKLLDQFPQERTTNILRSLIPKVDKIPLVFEILYEIIVLYIFFMAYIKEEENGCKLNIPIPLIHLLLAALIMHQIDFFSIKNESNIESKLNLSLENKLSVIFTNFTLVAIAEIRKSGLIIEIIWSQILRLYREDAPAVT</sequence>